<dbReference type="Gene3D" id="3.40.605.10">
    <property type="entry name" value="Aldehyde Dehydrogenase, Chain A, domain 1"/>
    <property type="match status" value="1"/>
</dbReference>
<reference evidence="4 5" key="1">
    <citation type="submission" date="2017-03" db="EMBL/GenBank/DDBJ databases">
        <authorList>
            <person name="Afonso C.L."/>
            <person name="Miller P.J."/>
            <person name="Scott M.A."/>
            <person name="Spackman E."/>
            <person name="Goraichik I."/>
            <person name="Dimitrov K.M."/>
            <person name="Suarez D.L."/>
            <person name="Swayne D.E."/>
        </authorList>
    </citation>
    <scope>NUCLEOTIDE SEQUENCE [LARGE SCALE GENOMIC DNA]</scope>
    <source>
        <strain evidence="4 5">CECT 7066</strain>
    </source>
</reference>
<evidence type="ECO:0000256" key="1">
    <source>
        <dbReference type="ARBA" id="ARBA00023002"/>
    </source>
</evidence>
<feature type="region of interest" description="Disordered" evidence="2">
    <location>
        <begin position="275"/>
        <end position="338"/>
    </location>
</feature>
<feature type="domain" description="Aldehyde dehydrogenase" evidence="3">
    <location>
        <begin position="28"/>
        <end position="120"/>
    </location>
</feature>
<evidence type="ECO:0000259" key="3">
    <source>
        <dbReference type="Pfam" id="PF00171"/>
    </source>
</evidence>
<dbReference type="InterPro" id="IPR050740">
    <property type="entry name" value="Aldehyde_DH_Superfamily"/>
</dbReference>
<name>A0A1Y5TXC7_9RHOB</name>
<dbReference type="InterPro" id="IPR016162">
    <property type="entry name" value="Ald_DH_N"/>
</dbReference>
<evidence type="ECO:0000313" key="5">
    <source>
        <dbReference type="Proteomes" id="UP000193870"/>
    </source>
</evidence>
<dbReference type="InterPro" id="IPR015590">
    <property type="entry name" value="Aldehyde_DH_dom"/>
</dbReference>
<dbReference type="Proteomes" id="UP000193870">
    <property type="component" value="Unassembled WGS sequence"/>
</dbReference>
<organism evidence="4 5">
    <name type="scientific">Palleronia marisminoris</name>
    <dbReference type="NCBI Taxonomy" id="315423"/>
    <lineage>
        <taxon>Bacteria</taxon>
        <taxon>Pseudomonadati</taxon>
        <taxon>Pseudomonadota</taxon>
        <taxon>Alphaproteobacteria</taxon>
        <taxon>Rhodobacterales</taxon>
        <taxon>Roseobacteraceae</taxon>
        <taxon>Palleronia</taxon>
    </lineage>
</organism>
<gene>
    <name evidence="4" type="ORF">PAM7066_03729</name>
</gene>
<proteinExistence type="predicted"/>
<dbReference type="PANTHER" id="PTHR43353:SF3">
    <property type="entry name" value="ALDEHYDE DEHYDROGENASE-RELATED"/>
    <property type="match status" value="1"/>
</dbReference>
<protein>
    <submittedName>
        <fullName evidence="4">Alpha-ketoglutaric semialdehyde dehydrogenase</fullName>
        <ecNumber evidence="4">1.2.1.26</ecNumber>
    </submittedName>
</protein>
<evidence type="ECO:0000313" key="4">
    <source>
        <dbReference type="EMBL" id="SLN72385.1"/>
    </source>
</evidence>
<evidence type="ECO:0000256" key="2">
    <source>
        <dbReference type="SAM" id="MobiDB-lite"/>
    </source>
</evidence>
<dbReference type="PANTHER" id="PTHR43353">
    <property type="entry name" value="SUCCINATE-SEMIALDEHYDE DEHYDROGENASE, MITOCHONDRIAL"/>
    <property type="match status" value="1"/>
</dbReference>
<dbReference type="STRING" id="315423.SAMN04488020_1052"/>
<feature type="compositionally biased region" description="Pro residues" evidence="2">
    <location>
        <begin position="307"/>
        <end position="319"/>
    </location>
</feature>
<dbReference type="GO" id="GO:0047533">
    <property type="term" value="F:2,5-dioxovalerate dehydrogenase (NADP+) activity"/>
    <property type="evidence" value="ECO:0007669"/>
    <property type="project" value="UniProtKB-EC"/>
</dbReference>
<dbReference type="InterPro" id="IPR016161">
    <property type="entry name" value="Ald_DH/histidinol_DH"/>
</dbReference>
<dbReference type="Gene3D" id="3.40.309.10">
    <property type="entry name" value="Aldehyde Dehydrogenase, Chain A, domain 2"/>
    <property type="match status" value="1"/>
</dbReference>
<dbReference type="EC" id="1.2.1.26" evidence="4"/>
<dbReference type="Pfam" id="PF00171">
    <property type="entry name" value="Aldedh"/>
    <property type="match status" value="1"/>
</dbReference>
<keyword evidence="5" id="KW-1185">Reference proteome</keyword>
<dbReference type="InterPro" id="IPR016163">
    <property type="entry name" value="Ald_DH_C"/>
</dbReference>
<dbReference type="EMBL" id="FWFV01000026">
    <property type="protein sequence ID" value="SLN72385.1"/>
    <property type="molecule type" value="Genomic_DNA"/>
</dbReference>
<accession>A0A1Y5TXC7</accession>
<dbReference type="AlphaFoldDB" id="A0A1Y5TXC7"/>
<dbReference type="SUPFAM" id="SSF53720">
    <property type="entry name" value="ALDH-like"/>
    <property type="match status" value="2"/>
</dbReference>
<keyword evidence="1 4" id="KW-0560">Oxidoreductase</keyword>
<feature type="compositionally biased region" description="Basic and acidic residues" evidence="2">
    <location>
        <begin position="320"/>
        <end position="338"/>
    </location>
</feature>
<sequence>MLDQTFPPHGKHLVAGEWVASDRTFRSEPATGDAHDFSVGTPERVDRACEAAEDAFPTYANTSREERAAFLDAIADEIEARGDAITAIGTSETGLPDARLQGERGRTTGQLRLFASHIREGACLDRRHDGALPDRQPLQMDDGDTDADALRDAAKAALEQMGPQTMLTDGIAATCKSGAAAMAEHRGVTSVVVTDPVERSGTPFLFEADAETWFGSDELSEEVFGPVGLILRCKDAAEVEKVARTMQGQLTVTLQMDDGDTDAARALLPLAERKAGRVLPHRRGSGRRDGARRPLPGVDECRHPVDPARPAPGLLPEPPRGADARRPEVRSRHESRYP</sequence>